<reference evidence="2" key="3">
    <citation type="submission" date="2020-05" db="EMBL/GenBank/DDBJ databases">
        <title>Genomic insights into acetone-butanol-ethanol (ABE) fermentation by sequencing solventogenic clostridia strains.</title>
        <authorList>
            <person name="Brown S."/>
        </authorList>
    </citation>
    <scope>NUCLEOTIDE SEQUENCE</scope>
    <source>
        <strain evidence="2">DJ126</strain>
    </source>
</reference>
<dbReference type="KEGG" id="cbei:LF65_04584"/>
<dbReference type="EMBL" id="JABSXK010000001">
    <property type="protein sequence ID" value="NRV10079.1"/>
    <property type="molecule type" value="Genomic_DNA"/>
</dbReference>
<dbReference type="Proteomes" id="UP000031866">
    <property type="component" value="Chromosome"/>
</dbReference>
<organism evidence="1 3">
    <name type="scientific">Clostridium beijerinckii</name>
    <name type="common">Clostridium MP</name>
    <dbReference type="NCBI Taxonomy" id="1520"/>
    <lineage>
        <taxon>Bacteria</taxon>
        <taxon>Bacillati</taxon>
        <taxon>Bacillota</taxon>
        <taxon>Clostridia</taxon>
        <taxon>Eubacteriales</taxon>
        <taxon>Clostridiaceae</taxon>
        <taxon>Clostridium</taxon>
    </lineage>
</organism>
<proteinExistence type="predicted"/>
<dbReference type="RefSeq" id="WP_041899188.1">
    <property type="nucleotide sequence ID" value="NZ_CP016090.1"/>
</dbReference>
<reference evidence="3" key="1">
    <citation type="submission" date="2014-12" db="EMBL/GenBank/DDBJ databases">
        <title>Genome sequence of Clostridium beijerinckii strain 59B.</title>
        <authorList>
            <person name="Little G.T."/>
            <person name="Minton N.P."/>
        </authorList>
    </citation>
    <scope>NUCLEOTIDE SEQUENCE [LARGE SCALE GENOMIC DNA]</scope>
    <source>
        <strain evidence="3">59B</strain>
    </source>
</reference>
<name>A0A0B5QJJ4_CLOBE</name>
<reference evidence="1" key="2">
    <citation type="submission" date="2016-02" db="EMBL/GenBank/DDBJ databases">
        <title>Genome sequence of Clostridium beijerinckii strain 59B.</title>
        <authorList>
            <person name="Little G.T."/>
            <person name="Minton N.P."/>
        </authorList>
    </citation>
    <scope>NUCLEOTIDE SEQUENCE</scope>
    <source>
        <strain evidence="1">NCIMB 14988</strain>
    </source>
</reference>
<protein>
    <submittedName>
        <fullName evidence="1">Uncharacterized protein</fullName>
    </submittedName>
</protein>
<sequence length="79" mass="9615">MKFEISRGKINMKNKNRIGNLFVKLKRKAKAFIVAIFNFAPKDTIESFDYYKFRKLKSNDYEECRNRISIQMQRDRLLF</sequence>
<dbReference type="AlphaFoldDB" id="A0A0B5QJJ4"/>
<evidence type="ECO:0000313" key="2">
    <source>
        <dbReference type="EMBL" id="NRV10079.1"/>
    </source>
</evidence>
<dbReference type="OrthoDB" id="1925566at2"/>
<evidence type="ECO:0000313" key="3">
    <source>
        <dbReference type="Proteomes" id="UP000031866"/>
    </source>
</evidence>
<dbReference type="EMBL" id="CP010086">
    <property type="protein sequence ID" value="AJH01116.2"/>
    <property type="molecule type" value="Genomic_DNA"/>
</dbReference>
<gene>
    <name evidence="2" type="ORF">DFH45_003042</name>
    <name evidence="1" type="ORF">LF65_04584</name>
</gene>
<evidence type="ECO:0000313" key="1">
    <source>
        <dbReference type="EMBL" id="AJH01116.2"/>
    </source>
</evidence>
<dbReference type="Proteomes" id="UP000821656">
    <property type="component" value="Unassembled WGS sequence"/>
</dbReference>
<accession>A0A0B5QJJ4</accession>